<evidence type="ECO:0000256" key="1">
    <source>
        <dbReference type="SAM" id="MobiDB-lite"/>
    </source>
</evidence>
<sequence>MRAGVQNPSGSNYMVAGPTIGGTATPYNPNNIEAAKEHLADSFATKATINDTVVSRASTAVHTAADVTKTVVAGAAAAAMTTNKVQPIADFPHTQVHNLQPDTNPIIQTHTQAATGPVNPVPIQEIVEPIHSTGLDRTSTAASAPKTGYRAKEADLHATSGVPASKVD</sequence>
<dbReference type="OrthoDB" id="2449717at2759"/>
<proteinExistence type="predicted"/>
<feature type="non-terminal residue" evidence="2">
    <location>
        <position position="168"/>
    </location>
</feature>
<evidence type="ECO:0000313" key="3">
    <source>
        <dbReference type="Proteomes" id="UP000823405"/>
    </source>
</evidence>
<accession>A0A9P6R372</accession>
<keyword evidence="3" id="KW-1185">Reference proteome</keyword>
<dbReference type="AlphaFoldDB" id="A0A9P6R372"/>
<gene>
    <name evidence="2" type="ORF">BGZ97_000383</name>
</gene>
<comment type="caution">
    <text evidence="2">The sequence shown here is derived from an EMBL/GenBank/DDBJ whole genome shotgun (WGS) entry which is preliminary data.</text>
</comment>
<name>A0A9P6R372_9FUNG</name>
<protein>
    <submittedName>
        <fullName evidence="2">Uncharacterized protein</fullName>
    </submittedName>
</protein>
<evidence type="ECO:0000313" key="2">
    <source>
        <dbReference type="EMBL" id="KAG0307469.1"/>
    </source>
</evidence>
<dbReference type="EMBL" id="JAAAIN010001067">
    <property type="protein sequence ID" value="KAG0307469.1"/>
    <property type="molecule type" value="Genomic_DNA"/>
</dbReference>
<organism evidence="2 3">
    <name type="scientific">Linnemannia gamsii</name>
    <dbReference type="NCBI Taxonomy" id="64522"/>
    <lineage>
        <taxon>Eukaryota</taxon>
        <taxon>Fungi</taxon>
        <taxon>Fungi incertae sedis</taxon>
        <taxon>Mucoromycota</taxon>
        <taxon>Mortierellomycotina</taxon>
        <taxon>Mortierellomycetes</taxon>
        <taxon>Mortierellales</taxon>
        <taxon>Mortierellaceae</taxon>
        <taxon>Linnemannia</taxon>
    </lineage>
</organism>
<dbReference type="Proteomes" id="UP000823405">
    <property type="component" value="Unassembled WGS sequence"/>
</dbReference>
<feature type="region of interest" description="Disordered" evidence="1">
    <location>
        <begin position="131"/>
        <end position="168"/>
    </location>
</feature>
<reference evidence="2" key="1">
    <citation type="journal article" date="2020" name="Fungal Divers.">
        <title>Resolving the Mortierellaceae phylogeny through synthesis of multi-gene phylogenetics and phylogenomics.</title>
        <authorList>
            <person name="Vandepol N."/>
            <person name="Liber J."/>
            <person name="Desiro A."/>
            <person name="Na H."/>
            <person name="Kennedy M."/>
            <person name="Barry K."/>
            <person name="Grigoriev I.V."/>
            <person name="Miller A.N."/>
            <person name="O'Donnell K."/>
            <person name="Stajich J.E."/>
            <person name="Bonito G."/>
        </authorList>
    </citation>
    <scope>NUCLEOTIDE SEQUENCE</scope>
    <source>
        <strain evidence="2">NVP60</strain>
    </source>
</reference>